<dbReference type="Pfam" id="PF03184">
    <property type="entry name" value="DDE_1"/>
    <property type="match status" value="1"/>
</dbReference>
<proteinExistence type="predicted"/>
<sequence>MDTYLVFSYTIIYAWYTRFLGRHHELTSRVAQVVSRARNEPTTEAMRLFFGTLVKLVIELKLDSTRIFNMDESPFFSRKKEKKVVAVRGSPNVWTTEPPTHVHISYPYFGQDRRARHGAGHLARLPSANSTHLVQPLEVAVFSPLKKAIRNNIQQFMVNGGVANMSKSTAIRLACNSWVVGVRSSNCINGFSGTGLFPPSLPHMCARLQLFNSGGVKRKKSNMLSKVWDVSWRKRQEIRQTILLLPAEAQKGKSKNKRKTLDVGGRLLTSAMITQELETPPPAKKARQGRRNKKTAEVAN</sequence>
<evidence type="ECO:0000313" key="3">
    <source>
        <dbReference type="EMBL" id="OQR82263.1"/>
    </source>
</evidence>
<dbReference type="AlphaFoldDB" id="A0A1V9Y978"/>
<feature type="domain" description="DDE-1" evidence="2">
    <location>
        <begin position="122"/>
        <end position="191"/>
    </location>
</feature>
<dbReference type="InterPro" id="IPR004875">
    <property type="entry name" value="DDE_SF_endonuclease_dom"/>
</dbReference>
<reference evidence="3 4" key="1">
    <citation type="journal article" date="2014" name="Genome Biol. Evol.">
        <title>The secreted proteins of Achlya hypogyna and Thraustotheca clavata identify the ancestral oomycete secretome and reveal gene acquisitions by horizontal gene transfer.</title>
        <authorList>
            <person name="Misner I."/>
            <person name="Blouin N."/>
            <person name="Leonard G."/>
            <person name="Richards T.A."/>
            <person name="Lane C.E."/>
        </authorList>
    </citation>
    <scope>NUCLEOTIDE SEQUENCE [LARGE SCALE GENOMIC DNA]</scope>
    <source>
        <strain evidence="3 4">ATCC 48635</strain>
    </source>
</reference>
<evidence type="ECO:0000259" key="2">
    <source>
        <dbReference type="Pfam" id="PF03184"/>
    </source>
</evidence>
<feature type="region of interest" description="Disordered" evidence="1">
    <location>
        <begin position="272"/>
        <end position="300"/>
    </location>
</feature>
<evidence type="ECO:0000256" key="1">
    <source>
        <dbReference type="SAM" id="MobiDB-lite"/>
    </source>
</evidence>
<keyword evidence="4" id="KW-1185">Reference proteome</keyword>
<name>A0A1V9Y978_ACHHY</name>
<accession>A0A1V9Y978</accession>
<dbReference type="Proteomes" id="UP000243579">
    <property type="component" value="Unassembled WGS sequence"/>
</dbReference>
<evidence type="ECO:0000313" key="4">
    <source>
        <dbReference type="Proteomes" id="UP000243579"/>
    </source>
</evidence>
<comment type="caution">
    <text evidence="3">The sequence shown here is derived from an EMBL/GenBank/DDBJ whole genome shotgun (WGS) entry which is preliminary data.</text>
</comment>
<dbReference type="EMBL" id="JNBR01002527">
    <property type="protein sequence ID" value="OQR82263.1"/>
    <property type="molecule type" value="Genomic_DNA"/>
</dbReference>
<organism evidence="3 4">
    <name type="scientific">Achlya hypogyna</name>
    <name type="common">Oomycete</name>
    <name type="synonym">Protoachlya hypogyna</name>
    <dbReference type="NCBI Taxonomy" id="1202772"/>
    <lineage>
        <taxon>Eukaryota</taxon>
        <taxon>Sar</taxon>
        <taxon>Stramenopiles</taxon>
        <taxon>Oomycota</taxon>
        <taxon>Saprolegniomycetes</taxon>
        <taxon>Saprolegniales</taxon>
        <taxon>Achlyaceae</taxon>
        <taxon>Achlya</taxon>
    </lineage>
</organism>
<dbReference type="OrthoDB" id="79508at2759"/>
<gene>
    <name evidence="3" type="ORF">ACHHYP_16311</name>
</gene>
<dbReference type="GO" id="GO:0003676">
    <property type="term" value="F:nucleic acid binding"/>
    <property type="evidence" value="ECO:0007669"/>
    <property type="project" value="InterPro"/>
</dbReference>
<feature type="compositionally biased region" description="Basic residues" evidence="1">
    <location>
        <begin position="284"/>
        <end position="293"/>
    </location>
</feature>
<protein>
    <recommendedName>
        <fullName evidence="2">DDE-1 domain-containing protein</fullName>
    </recommendedName>
</protein>